<dbReference type="EMBL" id="JAYKXP010000091">
    <property type="protein sequence ID" value="KAK7028038.1"/>
    <property type="molecule type" value="Genomic_DNA"/>
</dbReference>
<gene>
    <name evidence="2" type="ORF">VNI00_014989</name>
</gene>
<keyword evidence="3" id="KW-1185">Reference proteome</keyword>
<feature type="region of interest" description="Disordered" evidence="1">
    <location>
        <begin position="1"/>
        <end position="25"/>
    </location>
</feature>
<dbReference type="AlphaFoldDB" id="A0AAW0BN34"/>
<evidence type="ECO:0000256" key="1">
    <source>
        <dbReference type="SAM" id="MobiDB-lite"/>
    </source>
</evidence>
<evidence type="ECO:0000313" key="3">
    <source>
        <dbReference type="Proteomes" id="UP001383192"/>
    </source>
</evidence>
<feature type="compositionally biased region" description="Basic and acidic residues" evidence="1">
    <location>
        <begin position="1"/>
        <end position="22"/>
    </location>
</feature>
<comment type="caution">
    <text evidence="2">The sequence shown here is derived from an EMBL/GenBank/DDBJ whole genome shotgun (WGS) entry which is preliminary data.</text>
</comment>
<organism evidence="2 3">
    <name type="scientific">Paramarasmius palmivorus</name>
    <dbReference type="NCBI Taxonomy" id="297713"/>
    <lineage>
        <taxon>Eukaryota</taxon>
        <taxon>Fungi</taxon>
        <taxon>Dikarya</taxon>
        <taxon>Basidiomycota</taxon>
        <taxon>Agaricomycotina</taxon>
        <taxon>Agaricomycetes</taxon>
        <taxon>Agaricomycetidae</taxon>
        <taxon>Agaricales</taxon>
        <taxon>Marasmiineae</taxon>
        <taxon>Marasmiaceae</taxon>
        <taxon>Paramarasmius</taxon>
    </lineage>
</organism>
<protein>
    <submittedName>
        <fullName evidence="2">Uncharacterized protein</fullName>
    </submittedName>
</protein>
<sequence>MSIDSKDKEMAEDSRNDGEDKGTTYSENSFVASDIIEPFNTTEIGYRFSNITILEGIPMVLTGLNLKKTTKHLCQLLDVNRITAERKPVFEVGPLEDTEMMHDATTTWASKCLLITPSKSANVIFQVSDKLEDFIESVISFSCRARGFKAGMVFYAMGR</sequence>
<accession>A0AAW0BN34</accession>
<name>A0AAW0BN34_9AGAR</name>
<evidence type="ECO:0000313" key="2">
    <source>
        <dbReference type="EMBL" id="KAK7028038.1"/>
    </source>
</evidence>
<dbReference type="Proteomes" id="UP001383192">
    <property type="component" value="Unassembled WGS sequence"/>
</dbReference>
<reference evidence="2 3" key="1">
    <citation type="submission" date="2024-01" db="EMBL/GenBank/DDBJ databases">
        <title>A draft genome for a cacao thread blight-causing isolate of Paramarasmius palmivorus.</title>
        <authorList>
            <person name="Baruah I.K."/>
            <person name="Bukari Y."/>
            <person name="Amoako-Attah I."/>
            <person name="Meinhardt L.W."/>
            <person name="Bailey B.A."/>
            <person name="Cohen S.P."/>
        </authorList>
    </citation>
    <scope>NUCLEOTIDE SEQUENCE [LARGE SCALE GENOMIC DNA]</scope>
    <source>
        <strain evidence="2 3">GH-12</strain>
    </source>
</reference>
<proteinExistence type="predicted"/>